<feature type="transmembrane region" description="Helical" evidence="4">
    <location>
        <begin position="351"/>
        <end position="370"/>
    </location>
</feature>
<dbReference type="EMBL" id="CP021434">
    <property type="protein sequence ID" value="ARU63743.1"/>
    <property type="molecule type" value="Genomic_DNA"/>
</dbReference>
<dbReference type="PANTHER" id="PTHR22550">
    <property type="entry name" value="SPORE GERMINATION PROTEIN"/>
    <property type="match status" value="1"/>
</dbReference>
<sequence>MGKVLESSVDLIARELVIHHKRNVKALCYYTDGLVDAKLLDETVIRPLLQARTFYHDADEMLSGSQMMQELMTGLIIDTSIALLDTYELGIEGVLSGDTLVFLEGGDRALLLATRGWESRSVDEPQTEPVVRGPRDGFTENIRTNTALLRRRIRDPQLRVEGMKIGTKSRTDVNIAYIKGTVKEGLVEEVKARLSRISIDAILDSGVIEEFVEDAPLSPFSTTQSTERPDKVAAALFEGRIAIFVDNSPFAVIVPVYFWQFLQASDDYYSRYWVGSFFRLVRFSAIFISLTLPSLYVMLVSFHHEMIPTALALSIAAGRESVPFPALVEAFLMEGAFELMREAGLRMPRPVGQAVSIVGALVIGQAAVQAGLVSPAMVIVVATTGISSFAIPNYAASFSVRLLRFPLLIAAGTMGLLGFAGTLAMIVVHSLSLRSFGEPYMSPATPFRPEDQKDIIIRVPWWRMNKRPQLAQGDLQRMAPGQMPKPPDPEDKPKRDGGTYSVTDAEQSERRKKLEKKKSAKKQDTKQQDTKQQDTKQQGARQEEFSAKPEGQRAQKRGQVKLRAFGHGAFDRAGADAGKGNAQSGKRKKDRPWRKRP</sequence>
<accession>A0A1Y0IWM7</accession>
<feature type="compositionally biased region" description="Basic and acidic residues" evidence="3">
    <location>
        <begin position="541"/>
        <end position="553"/>
    </location>
</feature>
<reference evidence="6" key="1">
    <citation type="submission" date="2017-05" db="EMBL/GenBank/DDBJ databases">
        <authorList>
            <person name="Sung H."/>
        </authorList>
    </citation>
    <scope>NUCLEOTIDE SEQUENCE [LARGE SCALE GENOMIC DNA]</scope>
    <source>
        <strain evidence="6">AR23208</strain>
    </source>
</reference>
<feature type="transmembrane region" description="Helical" evidence="4">
    <location>
        <begin position="280"/>
        <end position="302"/>
    </location>
</feature>
<keyword evidence="2 4" id="KW-0472">Membrane</keyword>
<gene>
    <name evidence="5" type="ORF">CBW65_01640</name>
</gene>
<feature type="compositionally biased region" description="Basic and acidic residues" evidence="3">
    <location>
        <begin position="487"/>
        <end position="497"/>
    </location>
</feature>
<evidence type="ECO:0000256" key="3">
    <source>
        <dbReference type="SAM" id="MobiDB-lite"/>
    </source>
</evidence>
<dbReference type="InterPro" id="IPR050768">
    <property type="entry name" value="UPF0353/GerABKA_families"/>
</dbReference>
<protein>
    <submittedName>
        <fullName evidence="5">Spore germination protein</fullName>
    </submittedName>
</protein>
<dbReference type="Pfam" id="PF03323">
    <property type="entry name" value="GerA"/>
    <property type="match status" value="1"/>
</dbReference>
<proteinExistence type="inferred from homology"/>
<dbReference type="Proteomes" id="UP000195437">
    <property type="component" value="Chromosome"/>
</dbReference>
<feature type="transmembrane region" description="Helical" evidence="4">
    <location>
        <begin position="407"/>
        <end position="431"/>
    </location>
</feature>
<evidence type="ECO:0000256" key="4">
    <source>
        <dbReference type="SAM" id="Phobius"/>
    </source>
</evidence>
<feature type="compositionally biased region" description="Basic and acidic residues" evidence="3">
    <location>
        <begin position="521"/>
        <end position="534"/>
    </location>
</feature>
<evidence type="ECO:0000313" key="5">
    <source>
        <dbReference type="EMBL" id="ARU63743.1"/>
    </source>
</evidence>
<dbReference type="PANTHER" id="PTHR22550:SF5">
    <property type="entry name" value="LEUCINE ZIPPER PROTEIN 4"/>
    <property type="match status" value="1"/>
</dbReference>
<feature type="transmembrane region" description="Helical" evidence="4">
    <location>
        <begin position="376"/>
        <end position="395"/>
    </location>
</feature>
<evidence type="ECO:0000256" key="2">
    <source>
        <dbReference type="ARBA" id="ARBA00023136"/>
    </source>
</evidence>
<comment type="similarity">
    <text evidence="1">Belongs to the GerABKA family.</text>
</comment>
<dbReference type="GO" id="GO:0016020">
    <property type="term" value="C:membrane"/>
    <property type="evidence" value="ECO:0007669"/>
    <property type="project" value="InterPro"/>
</dbReference>
<evidence type="ECO:0000256" key="1">
    <source>
        <dbReference type="ARBA" id="ARBA00005278"/>
    </source>
</evidence>
<keyword evidence="4" id="KW-0812">Transmembrane</keyword>
<organism evidence="5 6">
    <name type="scientific">Tumebacillus avium</name>
    <dbReference type="NCBI Taxonomy" id="1903704"/>
    <lineage>
        <taxon>Bacteria</taxon>
        <taxon>Bacillati</taxon>
        <taxon>Bacillota</taxon>
        <taxon>Bacilli</taxon>
        <taxon>Bacillales</taxon>
        <taxon>Alicyclobacillaceae</taxon>
        <taxon>Tumebacillus</taxon>
    </lineage>
</organism>
<dbReference type="GO" id="GO:0009847">
    <property type="term" value="P:spore germination"/>
    <property type="evidence" value="ECO:0007669"/>
    <property type="project" value="InterPro"/>
</dbReference>
<name>A0A1Y0IWM7_9BACL</name>
<keyword evidence="4" id="KW-1133">Transmembrane helix</keyword>
<dbReference type="InterPro" id="IPR004995">
    <property type="entry name" value="Spore_Ger"/>
</dbReference>
<evidence type="ECO:0000313" key="6">
    <source>
        <dbReference type="Proteomes" id="UP000195437"/>
    </source>
</evidence>
<dbReference type="OrthoDB" id="9772630at2"/>
<feature type="compositionally biased region" description="Basic residues" evidence="3">
    <location>
        <begin position="510"/>
        <end position="520"/>
    </location>
</feature>
<feature type="compositionally biased region" description="Basic residues" evidence="3">
    <location>
        <begin position="585"/>
        <end position="597"/>
    </location>
</feature>
<keyword evidence="6" id="KW-1185">Reference proteome</keyword>
<feature type="region of interest" description="Disordered" evidence="3">
    <location>
        <begin position="471"/>
        <end position="597"/>
    </location>
</feature>
<dbReference type="KEGG" id="tum:CBW65_01640"/>
<dbReference type="AlphaFoldDB" id="A0A1Y0IWM7"/>